<keyword evidence="2" id="KW-0472">Membrane</keyword>
<feature type="transmembrane region" description="Helical" evidence="2">
    <location>
        <begin position="289"/>
        <end position="310"/>
    </location>
</feature>
<organism evidence="4 5">
    <name type="scientific">Cichlidogyrus casuarinus</name>
    <dbReference type="NCBI Taxonomy" id="1844966"/>
    <lineage>
        <taxon>Eukaryota</taxon>
        <taxon>Metazoa</taxon>
        <taxon>Spiralia</taxon>
        <taxon>Lophotrochozoa</taxon>
        <taxon>Platyhelminthes</taxon>
        <taxon>Monogenea</taxon>
        <taxon>Monopisthocotylea</taxon>
        <taxon>Dactylogyridea</taxon>
        <taxon>Ancyrocephalidae</taxon>
        <taxon>Cichlidogyrus</taxon>
    </lineage>
</organism>
<dbReference type="AlphaFoldDB" id="A0ABD2Q4G9"/>
<proteinExistence type="predicted"/>
<keyword evidence="5" id="KW-1185">Reference proteome</keyword>
<dbReference type="PANTHER" id="PTHR11161">
    <property type="entry name" value="O-ACYLTRANSFERASE"/>
    <property type="match status" value="1"/>
</dbReference>
<keyword evidence="2" id="KW-0812">Transmembrane</keyword>
<dbReference type="InterPro" id="IPR052728">
    <property type="entry name" value="O2_lipid_transport_reg"/>
</dbReference>
<evidence type="ECO:0000259" key="3">
    <source>
        <dbReference type="Pfam" id="PF20146"/>
    </source>
</evidence>
<dbReference type="InterPro" id="IPR006621">
    <property type="entry name" value="Nose-resist-to-fluoxetine_N"/>
</dbReference>
<reference evidence="4 5" key="1">
    <citation type="submission" date="2024-11" db="EMBL/GenBank/DDBJ databases">
        <title>Adaptive evolution of stress response genes in parasites aligns with host niche diversity.</title>
        <authorList>
            <person name="Hahn C."/>
            <person name="Resl P."/>
        </authorList>
    </citation>
    <scope>NUCLEOTIDE SEQUENCE [LARGE SCALE GENOMIC DNA]</scope>
    <source>
        <strain evidence="4">EGGRZ-B1_66</strain>
        <tissue evidence="4">Body</tissue>
    </source>
</reference>
<evidence type="ECO:0000256" key="2">
    <source>
        <dbReference type="SAM" id="Phobius"/>
    </source>
</evidence>
<protein>
    <recommendedName>
        <fullName evidence="3">Nose resistant-to-fluoxetine protein N-terminal domain-containing protein</fullName>
    </recommendedName>
</protein>
<dbReference type="PANTHER" id="PTHR11161:SF0">
    <property type="entry name" value="O-ACYLTRANSFERASE LIKE PROTEIN"/>
    <property type="match status" value="1"/>
</dbReference>
<evidence type="ECO:0000313" key="4">
    <source>
        <dbReference type="EMBL" id="KAL3314410.1"/>
    </source>
</evidence>
<dbReference type="Proteomes" id="UP001626550">
    <property type="component" value="Unassembled WGS sequence"/>
</dbReference>
<comment type="caution">
    <text evidence="4">The sequence shown here is derived from an EMBL/GenBank/DDBJ whole genome shotgun (WGS) entry which is preliminary data.</text>
</comment>
<accession>A0ABD2Q4G9</accession>
<feature type="region of interest" description="Disordered" evidence="1">
    <location>
        <begin position="241"/>
        <end position="263"/>
    </location>
</feature>
<gene>
    <name evidence="4" type="ORF">Ciccas_006965</name>
</gene>
<dbReference type="EMBL" id="JBJKFK010001008">
    <property type="protein sequence ID" value="KAL3314410.1"/>
    <property type="molecule type" value="Genomic_DNA"/>
</dbReference>
<evidence type="ECO:0000313" key="5">
    <source>
        <dbReference type="Proteomes" id="UP001626550"/>
    </source>
</evidence>
<feature type="non-terminal residue" evidence="4">
    <location>
        <position position="1"/>
    </location>
</feature>
<sequence>AAGKPDSGISAGALAWLGSFDLCFQLNVDQKSPEIAKIGARYCRLDVGLGTTFGLPIIGNLGLCLPHACDTADLADLFNSSLCKFPVKTYFQALAKRGLKMVDSSICYKENPMYEVPKDNWFWSAIGIYAALLLMLIVGTLLEFIKYSSFQETSSVDQTNFDQSPFKQYLLKHRKVFLAKSSVLTRILLSFSVPNNITQLFELKAPQLTAHKLPSGEIHLPTIKTFKLWGNVGRSELILNQNGKQRSESEEQTVSMSDRESNHSFECPADNLVNLQEIRVRHPLSFLDGVRALSMFWIVFGHSIAMPLVFTCENRI</sequence>
<dbReference type="Pfam" id="PF20146">
    <property type="entry name" value="NRF"/>
    <property type="match status" value="1"/>
</dbReference>
<feature type="domain" description="Nose resistant-to-fluoxetine protein N-terminal" evidence="3">
    <location>
        <begin position="1"/>
        <end position="77"/>
    </location>
</feature>
<keyword evidence="2" id="KW-1133">Transmembrane helix</keyword>
<evidence type="ECO:0000256" key="1">
    <source>
        <dbReference type="SAM" id="MobiDB-lite"/>
    </source>
</evidence>
<feature type="transmembrane region" description="Helical" evidence="2">
    <location>
        <begin position="121"/>
        <end position="145"/>
    </location>
</feature>
<name>A0ABD2Q4G9_9PLAT</name>